<feature type="region of interest" description="Disordered" evidence="1">
    <location>
        <begin position="28"/>
        <end position="64"/>
    </location>
</feature>
<evidence type="ECO:0000313" key="3">
    <source>
        <dbReference type="Proteomes" id="UP001652700"/>
    </source>
</evidence>
<dbReference type="RefSeq" id="XP_028155508.2">
    <property type="nucleotide sequence ID" value="XM_028299707.2"/>
</dbReference>
<dbReference type="EnsemblMetazoa" id="XM_028299707.2">
    <property type="protein sequence ID" value="XP_028155508.2"/>
    <property type="gene ID" value="LOC114349357"/>
</dbReference>
<evidence type="ECO:0000313" key="2">
    <source>
        <dbReference type="EnsemblMetazoa" id="XP_028155508.2"/>
    </source>
</evidence>
<name>A0ABM5J093_DIAVI</name>
<sequence length="228" mass="25402">MSKMQDSNYMKKKISLKEALDYLDEITSDDDEPKVIYIEPPETEDGTVSGEDDGPDEEEATPDNLCAGQLKAGCEIVLVSGKRIDSIDQITLKSDSEESECEFEEFDQDEILNDVLETSSANIVTDILDISDSDPSTSAQSSNNTVTCLRKVTSFKLTIPIPPSDKNTKFVWCEDNCSAMIPIFPLANYEDCGGIKAHEQFEKFVDNDLLQHICNESGNMLFFKQTQP</sequence>
<keyword evidence="3" id="KW-1185">Reference proteome</keyword>
<evidence type="ECO:0000256" key="1">
    <source>
        <dbReference type="SAM" id="MobiDB-lite"/>
    </source>
</evidence>
<proteinExistence type="predicted"/>
<protein>
    <recommendedName>
        <fullName evidence="4">PiggyBac transposable element-derived protein domain-containing protein</fullName>
    </recommendedName>
</protein>
<dbReference type="Proteomes" id="UP001652700">
    <property type="component" value="Unplaced"/>
</dbReference>
<organism evidence="2 3">
    <name type="scientific">Diabrotica virgifera virgifera</name>
    <name type="common">western corn rootworm</name>
    <dbReference type="NCBI Taxonomy" id="50390"/>
    <lineage>
        <taxon>Eukaryota</taxon>
        <taxon>Metazoa</taxon>
        <taxon>Ecdysozoa</taxon>
        <taxon>Arthropoda</taxon>
        <taxon>Hexapoda</taxon>
        <taxon>Insecta</taxon>
        <taxon>Pterygota</taxon>
        <taxon>Neoptera</taxon>
        <taxon>Endopterygota</taxon>
        <taxon>Coleoptera</taxon>
        <taxon>Polyphaga</taxon>
        <taxon>Cucujiformia</taxon>
        <taxon>Chrysomeloidea</taxon>
        <taxon>Chrysomelidae</taxon>
        <taxon>Galerucinae</taxon>
        <taxon>Diabroticina</taxon>
        <taxon>Diabroticites</taxon>
        <taxon>Diabrotica</taxon>
    </lineage>
</organism>
<accession>A0ABM5J093</accession>
<evidence type="ECO:0008006" key="4">
    <source>
        <dbReference type="Google" id="ProtNLM"/>
    </source>
</evidence>
<dbReference type="GeneID" id="114349357"/>
<reference evidence="2" key="1">
    <citation type="submission" date="2025-05" db="UniProtKB">
        <authorList>
            <consortium name="EnsemblMetazoa"/>
        </authorList>
    </citation>
    <scope>IDENTIFICATION</scope>
</reference>
<feature type="compositionally biased region" description="Acidic residues" evidence="1">
    <location>
        <begin position="41"/>
        <end position="61"/>
    </location>
</feature>